<evidence type="ECO:0000313" key="9">
    <source>
        <dbReference type="Proteomes" id="UP000182276"/>
    </source>
</evidence>
<dbReference type="CDD" id="cd02968">
    <property type="entry name" value="SCO"/>
    <property type="match status" value="1"/>
</dbReference>
<dbReference type="SUPFAM" id="SSF52833">
    <property type="entry name" value="Thioredoxin-like"/>
    <property type="match status" value="1"/>
</dbReference>
<evidence type="ECO:0000256" key="1">
    <source>
        <dbReference type="ARBA" id="ARBA00010996"/>
    </source>
</evidence>
<feature type="disulfide bond" description="Redox-active" evidence="4">
    <location>
        <begin position="75"/>
        <end position="79"/>
    </location>
</feature>
<dbReference type="Proteomes" id="UP000182276">
    <property type="component" value="Unassembled WGS sequence"/>
</dbReference>
<sequence>MPARLGRLLLIGLLTLATSALALDRAALLDEANILLFPQPRPLPTVELLTQDAEPWRTEALRGRWHLLFFGFTSCPDICPTTLADMRRLLAELPPEQRANVQLVLVTADPARDSPAQLKDYLSYYRAGFQGLTGDLTQLQSLSRALGLPFVPAAQTSGDYSVSHSGNIALVGPDGRLHGHLRAPFKLDALRRALAQIMASESATQ</sequence>
<dbReference type="PROSITE" id="PS51352">
    <property type="entry name" value="THIOREDOXIN_2"/>
    <property type="match status" value="1"/>
</dbReference>
<keyword evidence="4" id="KW-1015">Disulfide bond</keyword>
<name>A0A8D3Y0I6_9GAMM</name>
<evidence type="ECO:0000256" key="3">
    <source>
        <dbReference type="PIRSR" id="PIRSR603782-1"/>
    </source>
</evidence>
<dbReference type="PANTHER" id="PTHR12151">
    <property type="entry name" value="ELECTRON TRANSPORT PROTIN SCO1/SENC FAMILY MEMBER"/>
    <property type="match status" value="1"/>
</dbReference>
<dbReference type="GeneID" id="77259871"/>
<reference evidence="7 9" key="2">
    <citation type="submission" date="2016-10" db="EMBL/GenBank/DDBJ databases">
        <authorList>
            <person name="Varghese N."/>
            <person name="Submissions S."/>
        </authorList>
    </citation>
    <scope>NUCLEOTIDE SEQUENCE [LARGE SCALE GENOMIC DNA]</scope>
    <source>
        <strain evidence="7 9">DSM 6083</strain>
    </source>
</reference>
<dbReference type="Pfam" id="PF02630">
    <property type="entry name" value="SCO1-SenC"/>
    <property type="match status" value="1"/>
</dbReference>
<feature type="binding site" evidence="3">
    <location>
        <position position="75"/>
    </location>
    <ligand>
        <name>Cu cation</name>
        <dbReference type="ChEBI" id="CHEBI:23378"/>
    </ligand>
</feature>
<organism evidence="6 8">
    <name type="scientific">Stutzerimonas balearica DSM 6083</name>
    <dbReference type="NCBI Taxonomy" id="1123016"/>
    <lineage>
        <taxon>Bacteria</taxon>
        <taxon>Pseudomonadati</taxon>
        <taxon>Pseudomonadota</taxon>
        <taxon>Gammaproteobacteria</taxon>
        <taxon>Pseudomonadales</taxon>
        <taxon>Pseudomonadaceae</taxon>
        <taxon>Stutzerimonas</taxon>
    </lineage>
</organism>
<proteinExistence type="inferred from homology"/>
<evidence type="ECO:0000259" key="5">
    <source>
        <dbReference type="PROSITE" id="PS51352"/>
    </source>
</evidence>
<feature type="binding site" evidence="3">
    <location>
        <position position="164"/>
    </location>
    <ligand>
        <name>Cu cation</name>
        <dbReference type="ChEBI" id="CHEBI:23378"/>
    </ligand>
</feature>
<keyword evidence="9" id="KW-1185">Reference proteome</keyword>
<dbReference type="GO" id="GO:0046872">
    <property type="term" value="F:metal ion binding"/>
    <property type="evidence" value="ECO:0007669"/>
    <property type="project" value="UniProtKB-KW"/>
</dbReference>
<dbReference type="PANTHER" id="PTHR12151:SF25">
    <property type="entry name" value="LINALOOL DEHYDRATASE_ISOMERASE DOMAIN-CONTAINING PROTEIN"/>
    <property type="match status" value="1"/>
</dbReference>
<keyword evidence="2 3" id="KW-0186">Copper</keyword>
<reference evidence="6 8" key="3">
    <citation type="journal article" name="Genome Announc.">
        <title>Complete Genome Sequence of Pseudomonas balearica DSM 6083T.</title>
        <authorList>
            <person name="Bennasar-Figueras A."/>
            <person name="Salva-Serra F."/>
            <person name="Jaen-Luchoro D."/>
            <person name="Segui C."/>
            <person name="Aliaga F."/>
            <person name="Busquets A."/>
            <person name="Gomila M."/>
            <person name="Moore E.R."/>
            <person name="Lalucat J."/>
        </authorList>
    </citation>
    <scope>NUCLEOTIDE SEQUENCE [LARGE SCALE GENOMIC DNA]</scope>
    <source>
        <strain evidence="8">DSM 6083</strain>
        <strain evidence="6">DSM6083</strain>
    </source>
</reference>
<dbReference type="EMBL" id="CP007511">
    <property type="protein sequence ID" value="AJE15003.1"/>
    <property type="molecule type" value="Genomic_DNA"/>
</dbReference>
<evidence type="ECO:0000313" key="7">
    <source>
        <dbReference type="EMBL" id="SDM21113.1"/>
    </source>
</evidence>
<dbReference type="RefSeq" id="WP_043219664.1">
    <property type="nucleotide sequence ID" value="NZ_CP007511.1"/>
</dbReference>
<evidence type="ECO:0000256" key="4">
    <source>
        <dbReference type="PIRSR" id="PIRSR603782-2"/>
    </source>
</evidence>
<dbReference type="AlphaFoldDB" id="A0A8D3Y0I6"/>
<dbReference type="InterPro" id="IPR013766">
    <property type="entry name" value="Thioredoxin_domain"/>
</dbReference>
<dbReference type="KEGG" id="pbm:CL52_08055"/>
<feature type="domain" description="Thioredoxin" evidence="5">
    <location>
        <begin position="37"/>
        <end position="199"/>
    </location>
</feature>
<dbReference type="EMBL" id="FNHO01000003">
    <property type="protein sequence ID" value="SDM21113.1"/>
    <property type="molecule type" value="Genomic_DNA"/>
</dbReference>
<accession>A0A8D3Y0I6</accession>
<dbReference type="Gene3D" id="3.40.30.10">
    <property type="entry name" value="Glutaredoxin"/>
    <property type="match status" value="1"/>
</dbReference>
<dbReference type="InterPro" id="IPR003782">
    <property type="entry name" value="SCO1/SenC"/>
</dbReference>
<comment type="similarity">
    <text evidence="1">Belongs to the SCO1/2 family.</text>
</comment>
<dbReference type="Proteomes" id="UP000031271">
    <property type="component" value="Chromosome"/>
</dbReference>
<evidence type="ECO:0000313" key="6">
    <source>
        <dbReference type="EMBL" id="AJE15003.1"/>
    </source>
</evidence>
<gene>
    <name evidence="6" type="ORF">CL52_08055</name>
    <name evidence="7" type="ORF">SAMN05660875_10344</name>
</gene>
<reference evidence="8" key="1">
    <citation type="submission" date="2014-03" db="EMBL/GenBank/DDBJ databases">
        <title>Complete genome of Pseudomonas balearica DSM 6083T, a sewage water isolate from an enrichment with 2-methylnaphthalene.</title>
        <authorList>
            <person name="Salva-Serra F."/>
            <person name="Jaen-Luchoro D."/>
            <person name="Busquets A."/>
            <person name="Pena A."/>
            <person name="Gomila M."/>
            <person name="Bosch R."/>
            <person name="Nogales B."/>
            <person name="Garcia-Valdes E."/>
            <person name="Lalucat J."/>
            <person name="Bennasar A."/>
        </authorList>
    </citation>
    <scope>NUCLEOTIDE SEQUENCE [LARGE SCALE GENOMIC DNA]</scope>
    <source>
        <strain evidence="8">DSM 6083</strain>
    </source>
</reference>
<evidence type="ECO:0000313" key="8">
    <source>
        <dbReference type="Proteomes" id="UP000031271"/>
    </source>
</evidence>
<keyword evidence="3" id="KW-0479">Metal-binding</keyword>
<protein>
    <submittedName>
        <fullName evidence="6">Copper-binding protein</fullName>
    </submittedName>
    <submittedName>
        <fullName evidence="7">Protein SCO1/2</fullName>
    </submittedName>
</protein>
<evidence type="ECO:0000256" key="2">
    <source>
        <dbReference type="ARBA" id="ARBA00023008"/>
    </source>
</evidence>
<feature type="binding site" evidence="3">
    <location>
        <position position="79"/>
    </location>
    <ligand>
        <name>Cu cation</name>
        <dbReference type="ChEBI" id="CHEBI:23378"/>
    </ligand>
</feature>
<dbReference type="InterPro" id="IPR036249">
    <property type="entry name" value="Thioredoxin-like_sf"/>
</dbReference>